<proteinExistence type="predicted"/>
<dbReference type="OrthoDB" id="2535907at2759"/>
<dbReference type="Proteomes" id="UP000724874">
    <property type="component" value="Unassembled WGS sequence"/>
</dbReference>
<evidence type="ECO:0000313" key="2">
    <source>
        <dbReference type="Proteomes" id="UP000724874"/>
    </source>
</evidence>
<accession>A0A9P5P0D2</accession>
<keyword evidence="2" id="KW-1185">Reference proteome</keyword>
<evidence type="ECO:0008006" key="3">
    <source>
        <dbReference type="Google" id="ProtNLM"/>
    </source>
</evidence>
<dbReference type="AlphaFoldDB" id="A0A9P5P0D2"/>
<name>A0A9P5P0D2_GYMJU</name>
<comment type="caution">
    <text evidence="1">The sequence shown here is derived from an EMBL/GenBank/DDBJ whole genome shotgun (WGS) entry which is preliminary data.</text>
</comment>
<reference evidence="1" key="1">
    <citation type="submission" date="2020-11" db="EMBL/GenBank/DDBJ databases">
        <authorList>
            <consortium name="DOE Joint Genome Institute"/>
            <person name="Ahrendt S."/>
            <person name="Riley R."/>
            <person name="Andreopoulos W."/>
            <person name="LaButti K."/>
            <person name="Pangilinan J."/>
            <person name="Ruiz-duenas F.J."/>
            <person name="Barrasa J.M."/>
            <person name="Sanchez-Garcia M."/>
            <person name="Camarero S."/>
            <person name="Miyauchi S."/>
            <person name="Serrano A."/>
            <person name="Linde D."/>
            <person name="Babiker R."/>
            <person name="Drula E."/>
            <person name="Ayuso-Fernandez I."/>
            <person name="Pacheco R."/>
            <person name="Padilla G."/>
            <person name="Ferreira P."/>
            <person name="Barriuso J."/>
            <person name="Kellner H."/>
            <person name="Castanera R."/>
            <person name="Alfaro M."/>
            <person name="Ramirez L."/>
            <person name="Pisabarro A.G."/>
            <person name="Kuo A."/>
            <person name="Tritt A."/>
            <person name="Lipzen A."/>
            <person name="He G."/>
            <person name="Yan M."/>
            <person name="Ng V."/>
            <person name="Cullen D."/>
            <person name="Martin F."/>
            <person name="Rosso M.-N."/>
            <person name="Henrissat B."/>
            <person name="Hibbett D."/>
            <person name="Martinez A.T."/>
            <person name="Grigoriev I.V."/>
        </authorList>
    </citation>
    <scope>NUCLEOTIDE SEQUENCE</scope>
    <source>
        <strain evidence="1">AH 44721</strain>
    </source>
</reference>
<organism evidence="1 2">
    <name type="scientific">Gymnopilus junonius</name>
    <name type="common">Spectacular rustgill mushroom</name>
    <name type="synonym">Gymnopilus spectabilis subsp. junonius</name>
    <dbReference type="NCBI Taxonomy" id="109634"/>
    <lineage>
        <taxon>Eukaryota</taxon>
        <taxon>Fungi</taxon>
        <taxon>Dikarya</taxon>
        <taxon>Basidiomycota</taxon>
        <taxon>Agaricomycotina</taxon>
        <taxon>Agaricomycetes</taxon>
        <taxon>Agaricomycetidae</taxon>
        <taxon>Agaricales</taxon>
        <taxon>Agaricineae</taxon>
        <taxon>Hymenogastraceae</taxon>
        <taxon>Gymnopilus</taxon>
    </lineage>
</organism>
<dbReference type="EMBL" id="JADNYJ010000005">
    <property type="protein sequence ID" value="KAF8910993.1"/>
    <property type="molecule type" value="Genomic_DNA"/>
</dbReference>
<sequence length="877" mass="97096">MDGNKSWRAGWWDFYPLLERPRRPLQWSYSSIIFTAHPVQPIITARHFSSSKQFVLPSPPPILASPTSYDPPTVISVSLGDEWLFAYFPRRDGEGIACLWKRGPHIDNWPIKESWSLPRSGGIVSASWIGNHREWAAGSTGLPERLPFRGPSVPISDATLLLITQDHYVHVTFVRQWTSALKTIKRSLMIPGQTWENTPPIDAGDINNTRQCFNATFGIGYNEKSLFIATHSRRLPPPVPTTMNTSAFNTMDLSVTGDLTFPDHRAVEWDSWGEERTVELYEVQIRFDGFQLGIALSQITTLDCLPLFLSGLTFVCTPPPSNPVPPVEAMMSPSQPKPNPVDKGRIGLVTSYINFNDYANPPTSTLVLYSITLRSVSNRPVWGVTKAATRTIEAGIVSYLEPFIDFSGPSTVQIYASVLDTLALSSAAKGKSHAIEIIVGHLKVLTLPNFTENTQWGSTPIKASQALGRDLPLFACLSPNRRLFFTLSSSLCQNQAAVYALPLPENPEVSGTRLPLALATAILGRLSTADLIHTLCSPHMAITDAAGVLCQTLDILHKFNDDSPNDYSWEILGLATEVYRAKALHAKNEEEADNLRNRWKTAQDICILAAYNLAFENCRESDNYDLEAVWQIIEMCLWVISFTETLMKVCVLSNSAAVADKEDAQLDSDALAPPILLTLCHPFSFHSLFVALKHVKDFRSFLGSLPAGSENSQVAQSLLVDAVDCSGIDLGSLISLLEEHYLASIQKTDPEECRKALAACHPTGMMQPHLCRLLQRISETQGILDKSILFIKATDLVDGVARLSIGNHPGTDERDIISNGALAKQRHRDVCLRCGGKTTINRDVAIPRGHLHSKWHLFELMWQLRCICGGAWSSLLR</sequence>
<gene>
    <name evidence="1" type="ORF">CPB84DRAFT_1701767</name>
</gene>
<protein>
    <recommendedName>
        <fullName evidence="3">Mediator complex subunit 16</fullName>
    </recommendedName>
</protein>
<evidence type="ECO:0000313" key="1">
    <source>
        <dbReference type="EMBL" id="KAF8910993.1"/>
    </source>
</evidence>